<dbReference type="Proteomes" id="UP001251948">
    <property type="component" value="Unassembled WGS sequence"/>
</dbReference>
<dbReference type="EMBL" id="JAVSKO010000002">
    <property type="protein sequence ID" value="MDT3467319.1"/>
    <property type="molecule type" value="Genomic_DNA"/>
</dbReference>
<organism evidence="1 2">
    <name type="scientific">Stenotrophomonas maltophilia</name>
    <name type="common">Pseudomonas maltophilia</name>
    <name type="synonym">Xanthomonas maltophilia</name>
    <dbReference type="NCBI Taxonomy" id="40324"/>
    <lineage>
        <taxon>Bacteria</taxon>
        <taxon>Pseudomonadati</taxon>
        <taxon>Pseudomonadota</taxon>
        <taxon>Gammaproteobacteria</taxon>
        <taxon>Lysobacterales</taxon>
        <taxon>Lysobacteraceae</taxon>
        <taxon>Stenotrophomonas</taxon>
        <taxon>Stenotrophomonas maltophilia group</taxon>
    </lineage>
</organism>
<accession>A0AAJ2JC92</accession>
<sequence>MIAAALPALSSRITPAMSSLFAATPKMTDSSWLIRPRMWRSLCTGYDESSETVMSRPNSVEDRALAALDRLVKRRPTNELLKAKMAAGHRIITPTSVAAEAGVNRGSFGSRHARLGHVWLKIQELAEEEKRGSVAEELTKLRAENARLKALLYKTNIHNASLQLAVSRLQKRSANRDEAANVVNFRRNDRRRPR</sequence>
<proteinExistence type="predicted"/>
<protein>
    <submittedName>
        <fullName evidence="1">Uncharacterized protein</fullName>
    </submittedName>
</protein>
<dbReference type="RefSeq" id="WP_164229759.1">
    <property type="nucleotide sequence ID" value="NZ_JAVSKO010000002.1"/>
</dbReference>
<comment type="caution">
    <text evidence="1">The sequence shown here is derived from an EMBL/GenBank/DDBJ whole genome shotgun (WGS) entry which is preliminary data.</text>
</comment>
<gene>
    <name evidence="1" type="ORF">ROV92_04790</name>
</gene>
<name>A0AAJ2JC92_STEMA</name>
<evidence type="ECO:0000313" key="2">
    <source>
        <dbReference type="Proteomes" id="UP001251948"/>
    </source>
</evidence>
<evidence type="ECO:0000313" key="1">
    <source>
        <dbReference type="EMBL" id="MDT3467319.1"/>
    </source>
</evidence>
<dbReference type="AlphaFoldDB" id="A0AAJ2JC92"/>
<reference evidence="1" key="1">
    <citation type="submission" date="2023-07" db="EMBL/GenBank/DDBJ databases">
        <title>Comparative genomics of clinical Stenotrophomonas maltophilia isolates reveals regions of diversity which correlate with colonization and persistence in vivo.</title>
        <authorList>
            <person name="Mcdaniel M.S."/>
            <person name="Swords W.E."/>
            <person name="Sumpter N.A."/>
            <person name="Lindgren N.R."/>
            <person name="Billiot C.E."/>
        </authorList>
    </citation>
    <scope>NUCLEOTIDE SEQUENCE</scope>
    <source>
        <strain evidence="1">Ism4</strain>
    </source>
</reference>